<evidence type="ECO:0000313" key="2">
    <source>
        <dbReference type="Ensembl" id="ENSPTEP00000010763.1"/>
    </source>
</evidence>
<dbReference type="InterPro" id="IPR038780">
    <property type="entry name" value="ALN"/>
</dbReference>
<dbReference type="PANTHER" id="PTHR37367:SF1">
    <property type="entry name" value="CHROMOSOME 4 OPEN READING FRAME 3"/>
    <property type="match status" value="1"/>
</dbReference>
<feature type="transmembrane region" description="Helical" evidence="1">
    <location>
        <begin position="56"/>
        <end position="73"/>
    </location>
</feature>
<dbReference type="PANTHER" id="PTHR37367">
    <property type="entry name" value="CHROMOSOME 4 OPEN READING FRAME 3"/>
    <property type="match status" value="1"/>
</dbReference>
<evidence type="ECO:0000256" key="1">
    <source>
        <dbReference type="SAM" id="Phobius"/>
    </source>
</evidence>
<protein>
    <submittedName>
        <fullName evidence="2">Uncharacterized protein</fullName>
    </submittedName>
</protein>
<keyword evidence="3" id="KW-1185">Reference proteome</keyword>
<proteinExistence type="predicted"/>
<sequence>MCSINIVKYAGHGGVHLVPRSRGALCKNGQQQPRLNMWSQSETNRLPKQFYWLDRWLFILFDIVLFIFGLSFAKTSVLISKLISWFLE</sequence>
<keyword evidence="1" id="KW-0472">Membrane</keyword>
<dbReference type="Ensembl" id="ENSPTET00000016272.1">
    <property type="protein sequence ID" value="ENSPTEP00000010763.1"/>
    <property type="gene ID" value="ENSPTEG00000012144.1"/>
</dbReference>
<reference evidence="2" key="2">
    <citation type="submission" date="2025-09" db="UniProtKB">
        <authorList>
            <consortium name="Ensembl"/>
        </authorList>
    </citation>
    <scope>IDENTIFICATION</scope>
</reference>
<accession>A0A8C9H1X4</accession>
<name>A0A8C9H1X4_9PRIM</name>
<dbReference type="Proteomes" id="UP000694416">
    <property type="component" value="Unplaced"/>
</dbReference>
<keyword evidence="1" id="KW-0812">Transmembrane</keyword>
<dbReference type="Pfam" id="PF17696">
    <property type="entry name" value="ALN"/>
    <property type="match status" value="1"/>
</dbReference>
<organism evidence="2 3">
    <name type="scientific">Piliocolobus tephrosceles</name>
    <name type="common">Ugandan red Colobus</name>
    <dbReference type="NCBI Taxonomy" id="591936"/>
    <lineage>
        <taxon>Eukaryota</taxon>
        <taxon>Metazoa</taxon>
        <taxon>Chordata</taxon>
        <taxon>Craniata</taxon>
        <taxon>Vertebrata</taxon>
        <taxon>Euteleostomi</taxon>
        <taxon>Mammalia</taxon>
        <taxon>Eutheria</taxon>
        <taxon>Euarchontoglires</taxon>
        <taxon>Primates</taxon>
        <taxon>Haplorrhini</taxon>
        <taxon>Catarrhini</taxon>
        <taxon>Cercopithecidae</taxon>
        <taxon>Colobinae</taxon>
        <taxon>Piliocolobus</taxon>
    </lineage>
</organism>
<evidence type="ECO:0000313" key="3">
    <source>
        <dbReference type="Proteomes" id="UP000694416"/>
    </source>
</evidence>
<dbReference type="AlphaFoldDB" id="A0A8C9H1X4"/>
<keyword evidence="1" id="KW-1133">Transmembrane helix</keyword>
<reference evidence="2" key="1">
    <citation type="submission" date="2025-08" db="UniProtKB">
        <authorList>
            <consortium name="Ensembl"/>
        </authorList>
    </citation>
    <scope>IDENTIFICATION</scope>
</reference>